<sequence>MAEPNPTNPSNSINQPIGYSGLGLIMMDLIETNNSPPPKEVYQEALSEAEWTGNSDKLEEEARIDGEKHFTADSYALFYSNPNDDRVFQEPFRTHRWMQQLRVEVSVLQYCVRILERRTCLEFGPFNKDLDVAEQGFDFSEFYVIAKDFVFHYFRYLATGEVEFLLLECELDPLLDWKHAIWIRMFVFSIFGPQLQELEEPRFVDGLVKNGYLNVVGRSEMLAYKDNPQSLRDILHKVFWVRSTEEWQLRDGWKHEYSVIMEQCRKSNGFTEQRGRDGGADRAEETEDEKLEAVLRGFHLAADDVEDEEGEAQS</sequence>
<organism evidence="1 2">
    <name type="scientific">Thelonectria olida</name>
    <dbReference type="NCBI Taxonomy" id="1576542"/>
    <lineage>
        <taxon>Eukaryota</taxon>
        <taxon>Fungi</taxon>
        <taxon>Dikarya</taxon>
        <taxon>Ascomycota</taxon>
        <taxon>Pezizomycotina</taxon>
        <taxon>Sordariomycetes</taxon>
        <taxon>Hypocreomycetidae</taxon>
        <taxon>Hypocreales</taxon>
        <taxon>Nectriaceae</taxon>
        <taxon>Thelonectria</taxon>
    </lineage>
</organism>
<protein>
    <submittedName>
        <fullName evidence="1">Uncharacterized protein</fullName>
    </submittedName>
</protein>
<dbReference type="OrthoDB" id="5074076at2759"/>
<comment type="caution">
    <text evidence="1">The sequence shown here is derived from an EMBL/GenBank/DDBJ whole genome shotgun (WGS) entry which is preliminary data.</text>
</comment>
<dbReference type="EMBL" id="JAGPYM010000004">
    <property type="protein sequence ID" value="KAH6895648.1"/>
    <property type="molecule type" value="Genomic_DNA"/>
</dbReference>
<evidence type="ECO:0000313" key="1">
    <source>
        <dbReference type="EMBL" id="KAH6895648.1"/>
    </source>
</evidence>
<dbReference type="AlphaFoldDB" id="A0A9P8WAM0"/>
<name>A0A9P8WAM0_9HYPO</name>
<dbReference type="Proteomes" id="UP000777438">
    <property type="component" value="Unassembled WGS sequence"/>
</dbReference>
<reference evidence="1 2" key="1">
    <citation type="journal article" date="2021" name="Nat. Commun.">
        <title>Genetic determinants of endophytism in the Arabidopsis root mycobiome.</title>
        <authorList>
            <person name="Mesny F."/>
            <person name="Miyauchi S."/>
            <person name="Thiergart T."/>
            <person name="Pickel B."/>
            <person name="Atanasova L."/>
            <person name="Karlsson M."/>
            <person name="Huettel B."/>
            <person name="Barry K.W."/>
            <person name="Haridas S."/>
            <person name="Chen C."/>
            <person name="Bauer D."/>
            <person name="Andreopoulos W."/>
            <person name="Pangilinan J."/>
            <person name="LaButti K."/>
            <person name="Riley R."/>
            <person name="Lipzen A."/>
            <person name="Clum A."/>
            <person name="Drula E."/>
            <person name="Henrissat B."/>
            <person name="Kohler A."/>
            <person name="Grigoriev I.V."/>
            <person name="Martin F.M."/>
            <person name="Hacquard S."/>
        </authorList>
    </citation>
    <scope>NUCLEOTIDE SEQUENCE [LARGE SCALE GENOMIC DNA]</scope>
    <source>
        <strain evidence="1 2">MPI-CAGE-CH-0241</strain>
    </source>
</reference>
<evidence type="ECO:0000313" key="2">
    <source>
        <dbReference type="Proteomes" id="UP000777438"/>
    </source>
</evidence>
<accession>A0A9P8WAM0</accession>
<keyword evidence="2" id="KW-1185">Reference proteome</keyword>
<proteinExistence type="predicted"/>
<gene>
    <name evidence="1" type="ORF">B0T10DRAFT_455895</name>
</gene>